<gene>
    <name evidence="1" type="ORF">BLX06_33935</name>
</gene>
<dbReference type="EMBL" id="MUAU01000324">
    <property type="protein sequence ID" value="OOR70887.1"/>
    <property type="molecule type" value="Genomic_DNA"/>
</dbReference>
<dbReference type="GO" id="GO:0003677">
    <property type="term" value="F:DNA binding"/>
    <property type="evidence" value="ECO:0007669"/>
    <property type="project" value="InterPro"/>
</dbReference>
<dbReference type="InterPro" id="IPR036162">
    <property type="entry name" value="Resolvase-like_N_sf"/>
</dbReference>
<dbReference type="SUPFAM" id="SSF53041">
    <property type="entry name" value="Resolvase-like"/>
    <property type="match status" value="1"/>
</dbReference>
<evidence type="ECO:0008006" key="3">
    <source>
        <dbReference type="Google" id="ProtNLM"/>
    </source>
</evidence>
<dbReference type="GO" id="GO:0000150">
    <property type="term" value="F:DNA strand exchange activity"/>
    <property type="evidence" value="ECO:0007669"/>
    <property type="project" value="InterPro"/>
</dbReference>
<name>A0A9X6B2G9_BACCE</name>
<reference evidence="1 2" key="1">
    <citation type="submission" date="2017-01" db="EMBL/GenBank/DDBJ databases">
        <title>Bacillus cereus isolates.</title>
        <authorList>
            <person name="Beno S.M."/>
        </authorList>
    </citation>
    <scope>NUCLEOTIDE SEQUENCE [LARGE SCALE GENOMIC DNA]</scope>
    <source>
        <strain evidence="1 2">FSL K6-1030</strain>
    </source>
</reference>
<proteinExistence type="predicted"/>
<dbReference type="AlphaFoldDB" id="A0A9X6B2G9"/>
<dbReference type="RefSeq" id="WP_078188117.1">
    <property type="nucleotide sequence ID" value="NZ_MUAU01000324.1"/>
</dbReference>
<dbReference type="Proteomes" id="UP000190641">
    <property type="component" value="Unassembled WGS sequence"/>
</dbReference>
<protein>
    <recommendedName>
        <fullName evidence="3">Resolvase/invertase-type recombinase catalytic domain-containing protein</fullName>
    </recommendedName>
</protein>
<organism evidence="1 2">
    <name type="scientific">Bacillus cereus</name>
    <dbReference type="NCBI Taxonomy" id="1396"/>
    <lineage>
        <taxon>Bacteria</taxon>
        <taxon>Bacillati</taxon>
        <taxon>Bacillota</taxon>
        <taxon>Bacilli</taxon>
        <taxon>Bacillales</taxon>
        <taxon>Bacillaceae</taxon>
        <taxon>Bacillus</taxon>
        <taxon>Bacillus cereus group</taxon>
    </lineage>
</organism>
<evidence type="ECO:0000313" key="1">
    <source>
        <dbReference type="EMBL" id="OOR70887.1"/>
    </source>
</evidence>
<evidence type="ECO:0000313" key="2">
    <source>
        <dbReference type="Proteomes" id="UP000190641"/>
    </source>
</evidence>
<dbReference type="Gene3D" id="3.40.50.1390">
    <property type="entry name" value="Resolvase, N-terminal catalytic domain"/>
    <property type="match status" value="1"/>
</dbReference>
<accession>A0A9X6B2G9</accession>
<comment type="caution">
    <text evidence="1">The sequence shown here is derived from an EMBL/GenBank/DDBJ whole genome shotgun (WGS) entry which is preliminary data.</text>
</comment>
<sequence length="184" mass="22536">MNTRKYGYMRVNNIYPQMKNEQMKQYIQDELDLFIDINIPNQFSKEQYTLLKRILRKKDILYISSLSDLGETKTMILQEWIYLIEKMGISVFVLEFPIFQENKNLKLYHDCILQFLYWLSKEEEENKPSQVSINKQNHKFPPNFSEVYIKWKNKEISTLMAMRICNINNQYFYQLVKNYEKFYL</sequence>